<evidence type="ECO:0000256" key="4">
    <source>
        <dbReference type="ARBA" id="ARBA00022475"/>
    </source>
</evidence>
<evidence type="ECO:0000256" key="11">
    <source>
        <dbReference type="ARBA" id="ARBA00022989"/>
    </source>
</evidence>
<dbReference type="InterPro" id="IPR029151">
    <property type="entry name" value="Sensor-like_sf"/>
</dbReference>
<dbReference type="Gene3D" id="6.10.250.3020">
    <property type="match status" value="1"/>
</dbReference>
<evidence type="ECO:0000313" key="16">
    <source>
        <dbReference type="Proteomes" id="UP000680839"/>
    </source>
</evidence>
<dbReference type="RefSeq" id="WP_215623178.1">
    <property type="nucleotide sequence ID" value="NZ_CP076134.1"/>
</dbReference>
<accession>A0A975RPG0</accession>
<dbReference type="InterPro" id="IPR004358">
    <property type="entry name" value="Sig_transdc_His_kin-like_C"/>
</dbReference>
<evidence type="ECO:0000256" key="12">
    <source>
        <dbReference type="ARBA" id="ARBA00023012"/>
    </source>
</evidence>
<evidence type="ECO:0000256" key="10">
    <source>
        <dbReference type="ARBA" id="ARBA00022840"/>
    </source>
</evidence>
<dbReference type="Pfam" id="PF02518">
    <property type="entry name" value="HATPase_c"/>
    <property type="match status" value="1"/>
</dbReference>
<keyword evidence="8" id="KW-0547">Nucleotide-binding</keyword>
<dbReference type="Gene3D" id="3.30.450.20">
    <property type="entry name" value="PAS domain"/>
    <property type="match status" value="2"/>
</dbReference>
<keyword evidence="7" id="KW-0812">Transmembrane</keyword>
<dbReference type="GO" id="GO:0005524">
    <property type="term" value="F:ATP binding"/>
    <property type="evidence" value="ECO:0007669"/>
    <property type="project" value="UniProtKB-KW"/>
</dbReference>
<keyword evidence="9 15" id="KW-0418">Kinase</keyword>
<evidence type="ECO:0000256" key="13">
    <source>
        <dbReference type="SAM" id="Coils"/>
    </source>
</evidence>
<keyword evidence="13" id="KW-0175">Coiled coil</keyword>
<keyword evidence="11" id="KW-0472">Membrane</keyword>
<proteinExistence type="predicted"/>
<keyword evidence="4" id="KW-1003">Cell membrane</keyword>
<feature type="domain" description="Histidine kinase" evidence="14">
    <location>
        <begin position="392"/>
        <end position="603"/>
    </location>
</feature>
<dbReference type="InterPro" id="IPR036890">
    <property type="entry name" value="HATPase_C_sf"/>
</dbReference>
<dbReference type="GO" id="GO:0000155">
    <property type="term" value="F:phosphorelay sensor kinase activity"/>
    <property type="evidence" value="ECO:0007669"/>
    <property type="project" value="InterPro"/>
</dbReference>
<sequence length="603" mass="65685">MVLILYAAVSGVALTVALWLAGDYGRTKAYEGLKTRARSAADLNATVLRSELEKHRSIPFILSTDPDVEAALTSRDPGKVELLDRKFEGLAEGIRASVIYLLDADGRTLAASNWKTTTSFVGNSYRFRPYYSLAVDKGSAEYFALGTVSRRPGLYISRRVDGPAGVLGIVVVKLEFDQVEAGWGRSDMPSYVTEERGIVLITSNQNWRFMTETPLSAGDAASIRASLQFGEAPLRPLPINKVRDDTFGGHPAQVVAARLPDAKQSGNFLKIEAPVRTTGWQLHLLVPAADAVAGRVSEARLSLGLVLVPILGLGAVLLYRRERTSALAAEAAAARIELEHHVEVRTHDLRQANERLEWEIGERQRTENKLHTLMEDLSQANRLASLGQITAGVAHEINQPVAAIRAYADNARAFLDRDDKMHVQDNLAMIASLTDRIGTITDGLRSFSRKGPGEIGPVSSMEAIEGALLLLGSRIRAQSTSIECHYPIGDLVVSANRTRLEQVLVNLVQNALDATKDSVDGSIHIRLDVAGDEVELSVSDNGPGIPQHVLNTLFTPFRTAKANGLGLGLVISNDIVIDLGGRIDVKRIQERETCFTVVLRRFQ</sequence>
<dbReference type="Proteomes" id="UP000680839">
    <property type="component" value="Chromosome"/>
</dbReference>
<evidence type="ECO:0000256" key="8">
    <source>
        <dbReference type="ARBA" id="ARBA00022741"/>
    </source>
</evidence>
<evidence type="ECO:0000256" key="5">
    <source>
        <dbReference type="ARBA" id="ARBA00022553"/>
    </source>
</evidence>
<keyword evidence="6" id="KW-0808">Transferase</keyword>
<comment type="catalytic activity">
    <reaction evidence="1">
        <text>ATP + protein L-histidine = ADP + protein N-phospho-L-histidine.</text>
        <dbReference type="EC" id="2.7.13.3"/>
    </reaction>
</comment>
<evidence type="ECO:0000256" key="9">
    <source>
        <dbReference type="ARBA" id="ARBA00022777"/>
    </source>
</evidence>
<evidence type="ECO:0000256" key="2">
    <source>
        <dbReference type="ARBA" id="ARBA00004651"/>
    </source>
</evidence>
<dbReference type="GO" id="GO:0005886">
    <property type="term" value="C:plasma membrane"/>
    <property type="evidence" value="ECO:0007669"/>
    <property type="project" value="UniProtKB-SubCell"/>
</dbReference>
<keyword evidence="11" id="KW-1133">Transmembrane helix</keyword>
<evidence type="ECO:0000313" key="15">
    <source>
        <dbReference type="EMBL" id="QWG14566.1"/>
    </source>
</evidence>
<dbReference type="SMART" id="SM00387">
    <property type="entry name" value="HATPase_c"/>
    <property type="match status" value="1"/>
</dbReference>
<protein>
    <recommendedName>
        <fullName evidence="3">histidine kinase</fullName>
        <ecNumber evidence="3">2.7.13.3</ecNumber>
    </recommendedName>
</protein>
<dbReference type="PANTHER" id="PTHR43065:SF46">
    <property type="entry name" value="C4-DICARBOXYLATE TRANSPORT SENSOR PROTEIN DCTB"/>
    <property type="match status" value="1"/>
</dbReference>
<keyword evidence="5" id="KW-0597">Phosphoprotein</keyword>
<dbReference type="SUPFAM" id="SSF55874">
    <property type="entry name" value="ATPase domain of HSP90 chaperone/DNA topoisomerase II/histidine kinase"/>
    <property type="match status" value="1"/>
</dbReference>
<dbReference type="PANTHER" id="PTHR43065">
    <property type="entry name" value="SENSOR HISTIDINE KINASE"/>
    <property type="match status" value="1"/>
</dbReference>
<evidence type="ECO:0000256" key="1">
    <source>
        <dbReference type="ARBA" id="ARBA00000085"/>
    </source>
</evidence>
<evidence type="ECO:0000256" key="3">
    <source>
        <dbReference type="ARBA" id="ARBA00012438"/>
    </source>
</evidence>
<dbReference type="InterPro" id="IPR003594">
    <property type="entry name" value="HATPase_dom"/>
</dbReference>
<dbReference type="InterPro" id="IPR017055">
    <property type="entry name" value="Sig_transdc_His_kinase_DctB"/>
</dbReference>
<evidence type="ECO:0000256" key="7">
    <source>
        <dbReference type="ARBA" id="ARBA00022692"/>
    </source>
</evidence>
<dbReference type="AlphaFoldDB" id="A0A975RPG0"/>
<dbReference type="Gene3D" id="3.30.565.10">
    <property type="entry name" value="Histidine kinase-like ATPase, C-terminal domain"/>
    <property type="match status" value="1"/>
</dbReference>
<dbReference type="InterPro" id="IPR036097">
    <property type="entry name" value="HisK_dim/P_sf"/>
</dbReference>
<dbReference type="Gene3D" id="1.10.287.130">
    <property type="match status" value="1"/>
</dbReference>
<dbReference type="PROSITE" id="PS50109">
    <property type="entry name" value="HIS_KIN"/>
    <property type="match status" value="1"/>
</dbReference>
<dbReference type="CDD" id="cd00082">
    <property type="entry name" value="HisKA"/>
    <property type="match status" value="1"/>
</dbReference>
<organism evidence="15 16">
    <name type="scientific">Bradyrhizobium sediminis</name>
    <dbReference type="NCBI Taxonomy" id="2840469"/>
    <lineage>
        <taxon>Bacteria</taxon>
        <taxon>Pseudomonadati</taxon>
        <taxon>Pseudomonadota</taxon>
        <taxon>Alphaproteobacteria</taxon>
        <taxon>Hyphomicrobiales</taxon>
        <taxon>Nitrobacteraceae</taxon>
        <taxon>Bradyrhizobium</taxon>
    </lineage>
</organism>
<reference evidence="15" key="1">
    <citation type="submission" date="2021-06" db="EMBL/GenBank/DDBJ databases">
        <title>Bradyrhizobium sp. S2-20-1 Genome sequencing.</title>
        <authorList>
            <person name="Jin L."/>
        </authorList>
    </citation>
    <scope>NUCLEOTIDE SEQUENCE</scope>
    <source>
        <strain evidence="15">S2-20-1</strain>
    </source>
</reference>
<gene>
    <name evidence="15" type="ORF">KMZ29_07855</name>
</gene>
<dbReference type="EC" id="2.7.13.3" evidence="3"/>
<dbReference type="SUPFAM" id="SSF103190">
    <property type="entry name" value="Sensory domain-like"/>
    <property type="match status" value="1"/>
</dbReference>
<dbReference type="PRINTS" id="PR00344">
    <property type="entry name" value="BCTRLSENSOR"/>
</dbReference>
<dbReference type="InterPro" id="IPR005467">
    <property type="entry name" value="His_kinase_dom"/>
</dbReference>
<keyword evidence="12" id="KW-0902">Two-component regulatory system</keyword>
<feature type="coiled-coil region" evidence="13">
    <location>
        <begin position="349"/>
        <end position="383"/>
    </location>
</feature>
<dbReference type="PIRSF" id="PIRSF036431">
    <property type="entry name" value="STHK_DctB"/>
    <property type="match status" value="1"/>
</dbReference>
<dbReference type="SMART" id="SM00388">
    <property type="entry name" value="HisKA"/>
    <property type="match status" value="1"/>
</dbReference>
<keyword evidence="10" id="KW-0067">ATP-binding</keyword>
<evidence type="ECO:0000256" key="6">
    <source>
        <dbReference type="ARBA" id="ARBA00022679"/>
    </source>
</evidence>
<comment type="subcellular location">
    <subcellularLocation>
        <location evidence="2">Cell membrane</location>
        <topology evidence="2">Multi-pass membrane protein</topology>
    </subcellularLocation>
</comment>
<dbReference type="EMBL" id="CP076134">
    <property type="protein sequence ID" value="QWG14566.1"/>
    <property type="molecule type" value="Genomic_DNA"/>
</dbReference>
<dbReference type="Pfam" id="PF00512">
    <property type="entry name" value="HisKA"/>
    <property type="match status" value="1"/>
</dbReference>
<dbReference type="InterPro" id="IPR003661">
    <property type="entry name" value="HisK_dim/P_dom"/>
</dbReference>
<evidence type="ECO:0000259" key="14">
    <source>
        <dbReference type="PROSITE" id="PS50109"/>
    </source>
</evidence>
<dbReference type="SUPFAM" id="SSF47384">
    <property type="entry name" value="Homodimeric domain of signal transducing histidine kinase"/>
    <property type="match status" value="1"/>
</dbReference>
<name>A0A975RPG0_9BRAD</name>